<feature type="compositionally biased region" description="Low complexity" evidence="14">
    <location>
        <begin position="269"/>
        <end position="280"/>
    </location>
</feature>
<evidence type="ECO:0000256" key="10">
    <source>
        <dbReference type="ARBA" id="ARBA00032947"/>
    </source>
</evidence>
<keyword evidence="5" id="KW-0597">Phosphoprotein</keyword>
<evidence type="ECO:0000259" key="15">
    <source>
        <dbReference type="Pfam" id="PF13891"/>
    </source>
</evidence>
<organism evidence="16">
    <name type="scientific">Mustela putorius furo</name>
    <name type="common">European domestic ferret</name>
    <name type="synonym">Mustela furo</name>
    <dbReference type="NCBI Taxonomy" id="9669"/>
    <lineage>
        <taxon>Eukaryota</taxon>
        <taxon>Metazoa</taxon>
        <taxon>Chordata</taxon>
        <taxon>Craniata</taxon>
        <taxon>Vertebrata</taxon>
        <taxon>Euteleostomi</taxon>
        <taxon>Mammalia</taxon>
        <taxon>Eutheria</taxon>
        <taxon>Laurasiatheria</taxon>
        <taxon>Carnivora</taxon>
        <taxon>Caniformia</taxon>
        <taxon>Musteloidea</taxon>
        <taxon>Mustelidae</taxon>
        <taxon>Mustelinae</taxon>
        <taxon>Mustela</taxon>
    </lineage>
</organism>
<reference evidence="16" key="1">
    <citation type="submission" date="2024-06" db="UniProtKB">
        <authorList>
            <consortium name="Ensembl"/>
        </authorList>
    </citation>
    <scope>IDENTIFICATION</scope>
</reference>
<comment type="subcellular location">
    <subcellularLocation>
        <location evidence="2">Mitochondrion</location>
    </subcellularLocation>
    <subcellularLocation>
        <location evidence="1">Nucleus</location>
    </subcellularLocation>
</comment>
<dbReference type="PANTHER" id="PTHR13453:SF1">
    <property type="entry name" value="KAT8 REGULATORY NSL COMPLEX SUBUNIT 2"/>
    <property type="match status" value="1"/>
</dbReference>
<feature type="region of interest" description="Disordered" evidence="14">
    <location>
        <begin position="265"/>
        <end position="294"/>
    </location>
</feature>
<evidence type="ECO:0000256" key="2">
    <source>
        <dbReference type="ARBA" id="ARBA00004173"/>
    </source>
</evidence>
<dbReference type="InterPro" id="IPR025927">
    <property type="entry name" value="Znf_KANL2-like"/>
</dbReference>
<dbReference type="GO" id="GO:0006325">
    <property type="term" value="P:chromatin organization"/>
    <property type="evidence" value="ECO:0007669"/>
    <property type="project" value="UniProtKB-KW"/>
</dbReference>
<proteinExistence type="predicted"/>
<evidence type="ECO:0000256" key="11">
    <source>
        <dbReference type="ARBA" id="ARBA00033378"/>
    </source>
</evidence>
<dbReference type="InParanoid" id="M3Y6W9"/>
<evidence type="ECO:0000256" key="9">
    <source>
        <dbReference type="ARBA" id="ARBA00023242"/>
    </source>
</evidence>
<keyword evidence="6" id="KW-0832">Ubl conjugation</keyword>
<sequence length="377" mass="41748">MNRILIHIFAGQLGEEHPPRPQETLSCSFPRCPCLQSRLKHILEDKNAGFTQCTSILMKGKKSPRADPKLEKKDGVSFRAEHAHRNSFHAQMKKTSSGPMGDTLLCLSSYAKTELGSPSPESSHSEAGQIDHTAVYAAAAARIMHEKLIHLQFLHIDQFNRHQHIFLPNHKEEHEAPGSRPLTGPERQYHQPQGGEVLLHNQLKECRQLVRDGAAPQAKRSQDLAFVDDVTSSQSLPMTRHCLTRICQDRNQLLFKCCQGSQGVPGNKSVPVSPSRSLLPTANRKLPPQMSKPEQDLDVLGDCPQYTPSSLLLDPLLTLEDPLVKETADSLVDILSPGWMAGDGYRSQRSNSKKASESQPQSRVSTANEKSELSSVS</sequence>
<dbReference type="EMBL" id="AEYP01078378">
    <property type="status" value="NOT_ANNOTATED_CDS"/>
    <property type="molecule type" value="Genomic_DNA"/>
</dbReference>
<evidence type="ECO:0000256" key="6">
    <source>
        <dbReference type="ARBA" id="ARBA00022843"/>
    </source>
</evidence>
<keyword evidence="9" id="KW-0539">Nucleus</keyword>
<evidence type="ECO:0000256" key="5">
    <source>
        <dbReference type="ARBA" id="ARBA00022553"/>
    </source>
</evidence>
<comment type="function">
    <text evidence="12">Non-catalytic component of the NSL histone acetyltransferase complex, a multiprotein complex that mediates histone H4 acetylation at 'Lys-5'- and 'Lys-8' (H4K5ac and H4K8ac) at transcription start sites and promotes transcription initiation. Required for NSL complex stability and for transcription of intraciliary transport genes in both ciliated and non-ciliated cells by regulating histone H4 acetylation at 'Lys-5'- and 'Lys-12' (H4K5ac and H4K12ac). This is necessary for cilium assembly in ciliated cells and for organization of the microtubule cytoskeleton in non-ciliated cells. Required within the NSL complex to maintain nuclear architecture stability by promoting KAT8-mediated acetylation of lamin LMNA.</text>
</comment>
<evidence type="ECO:0000256" key="1">
    <source>
        <dbReference type="ARBA" id="ARBA00004123"/>
    </source>
</evidence>
<dbReference type="AlphaFoldDB" id="M3Y6W9"/>
<keyword evidence="8" id="KW-0496">Mitochondrion</keyword>
<evidence type="ECO:0000256" key="4">
    <source>
        <dbReference type="ARBA" id="ARBA00022499"/>
    </source>
</evidence>
<dbReference type="eggNOG" id="ENOG502QTMA">
    <property type="taxonomic scope" value="Eukaryota"/>
</dbReference>
<dbReference type="Pfam" id="PF13891">
    <property type="entry name" value="zf-C3HC3H_KANSL2"/>
    <property type="match status" value="1"/>
</dbReference>
<dbReference type="GO" id="GO:0044545">
    <property type="term" value="C:NSL complex"/>
    <property type="evidence" value="ECO:0007669"/>
    <property type="project" value="TreeGrafter"/>
</dbReference>
<evidence type="ECO:0000256" key="3">
    <source>
        <dbReference type="ARBA" id="ARBA00015508"/>
    </source>
</evidence>
<feature type="region of interest" description="Disordered" evidence="14">
    <location>
        <begin position="172"/>
        <end position="191"/>
    </location>
</feature>
<dbReference type="HOGENOM" id="CLU_734777_0_0_1"/>
<evidence type="ECO:0000256" key="8">
    <source>
        <dbReference type="ARBA" id="ARBA00023128"/>
    </source>
</evidence>
<evidence type="ECO:0000256" key="7">
    <source>
        <dbReference type="ARBA" id="ARBA00022853"/>
    </source>
</evidence>
<name>M3Y6W9_MUSPF</name>
<dbReference type="GO" id="GO:0005634">
    <property type="term" value="C:nucleus"/>
    <property type="evidence" value="ECO:0007669"/>
    <property type="project" value="UniProtKB-SubCell"/>
</dbReference>
<feature type="region of interest" description="Disordered" evidence="14">
    <location>
        <begin position="339"/>
        <end position="377"/>
    </location>
</feature>
<comment type="subunit">
    <text evidence="13">Component of the NSL complex at least composed of KAT8/MOF, KANSL1, KANSL2, KANSL3, MCRS1, PHF20, OGT1/OGT, WDR5 and HCFC1.</text>
</comment>
<dbReference type="Ensembl" id="ENSMPUT00000007189.1">
    <property type="protein sequence ID" value="ENSMPUP00000007071.1"/>
    <property type="gene ID" value="ENSMPUG00000007128.1"/>
</dbReference>
<feature type="domain" description="KANL2-like probable zinc-finger" evidence="15">
    <location>
        <begin position="232"/>
        <end position="263"/>
    </location>
</feature>
<evidence type="ECO:0000256" key="14">
    <source>
        <dbReference type="SAM" id="MobiDB-lite"/>
    </source>
</evidence>
<keyword evidence="4" id="KW-1017">Isopeptide bond</keyword>
<dbReference type="OMA" id="HCLTRIC"/>
<feature type="compositionally biased region" description="Polar residues" evidence="14">
    <location>
        <begin position="357"/>
        <end position="377"/>
    </location>
</feature>
<evidence type="ECO:0000256" key="12">
    <source>
        <dbReference type="ARBA" id="ARBA00093359"/>
    </source>
</evidence>
<evidence type="ECO:0000313" key="16">
    <source>
        <dbReference type="Ensembl" id="ENSMPUP00000007071.1"/>
    </source>
</evidence>
<dbReference type="PANTHER" id="PTHR13453">
    <property type="entry name" value="KAT8 REGULATORY NSL COMPLEX SUBUNIT 2"/>
    <property type="match status" value="1"/>
</dbReference>
<dbReference type="GeneTree" id="ENSGT00940000155808"/>
<dbReference type="STRING" id="9669.ENSMPUP00000007071"/>
<keyword evidence="7" id="KW-0156">Chromatin regulator</keyword>
<dbReference type="GO" id="GO:0005739">
    <property type="term" value="C:mitochondrion"/>
    <property type="evidence" value="ECO:0007669"/>
    <property type="project" value="UniProtKB-SubCell"/>
</dbReference>
<accession>M3Y6W9</accession>
<protein>
    <recommendedName>
        <fullName evidence="3">KAT8 regulatory NSL complex subunit 2</fullName>
    </recommendedName>
    <alternativeName>
        <fullName evidence="11">NSL complex protein NSL2</fullName>
    </alternativeName>
    <alternativeName>
        <fullName evidence="10">Non-specific lethal 2 homolog</fullName>
    </alternativeName>
</protein>
<evidence type="ECO:0000256" key="13">
    <source>
        <dbReference type="ARBA" id="ARBA00093543"/>
    </source>
</evidence>
<dbReference type="InterPro" id="IPR026316">
    <property type="entry name" value="NSL2"/>
</dbReference>